<dbReference type="RefSeq" id="WP_064392565.1">
    <property type="nucleotide sequence ID" value="NZ_CABGVA010000057.1"/>
</dbReference>
<evidence type="ECO:0000313" key="1">
    <source>
        <dbReference type="EMBL" id="MDH0966529.1"/>
    </source>
</evidence>
<comment type="caution">
    <text evidence="1">The sequence shown here is derived from an EMBL/GenBank/DDBJ whole genome shotgun (WGS) entry which is preliminary data.</text>
</comment>
<accession>A0AAJ1KWY7</accession>
<organism evidence="1 2">
    <name type="scientific">Klebsiella michiganensis</name>
    <dbReference type="NCBI Taxonomy" id="1134687"/>
    <lineage>
        <taxon>Bacteria</taxon>
        <taxon>Pseudomonadati</taxon>
        <taxon>Pseudomonadota</taxon>
        <taxon>Gammaproteobacteria</taxon>
        <taxon>Enterobacterales</taxon>
        <taxon>Enterobacteriaceae</taxon>
        <taxon>Klebsiella/Raoultella group</taxon>
        <taxon>Klebsiella</taxon>
    </lineage>
</organism>
<reference evidence="1" key="1">
    <citation type="submission" date="2022-09" db="EMBL/GenBank/DDBJ databases">
        <title>Intensive care unit water sources are persistently colonized with multi-drug resistant bacteria and are the site of extensive horizontal gene transfer of antibiotic resistance genes.</title>
        <authorList>
            <person name="Diorio-Toth L."/>
        </authorList>
    </citation>
    <scope>NUCLEOTIDE SEQUENCE</scope>
    <source>
        <strain evidence="1">GD03918</strain>
    </source>
</reference>
<dbReference type="EMBL" id="JAOCBF010000057">
    <property type="protein sequence ID" value="MDH0966529.1"/>
    <property type="molecule type" value="Genomic_DNA"/>
</dbReference>
<name>A0AAJ1KWY7_9ENTR</name>
<protein>
    <submittedName>
        <fullName evidence="1">Uncharacterized protein</fullName>
    </submittedName>
</protein>
<proteinExistence type="predicted"/>
<dbReference type="Proteomes" id="UP001159937">
    <property type="component" value="Unassembled WGS sequence"/>
</dbReference>
<gene>
    <name evidence="1" type="ORF">N5C89_27210</name>
</gene>
<evidence type="ECO:0000313" key="2">
    <source>
        <dbReference type="Proteomes" id="UP001159937"/>
    </source>
</evidence>
<sequence length="66" mass="7557">MDKKTLAEWLRDIAHHIEEESPLIRDVRLDDAISEEGLARKIVTITFNAHGQVLLPERDVSGITRH</sequence>
<dbReference type="AlphaFoldDB" id="A0AAJ1KWY7"/>